<evidence type="ECO:0000313" key="1">
    <source>
        <dbReference type="EMBL" id="RON99284.1"/>
    </source>
</evidence>
<gene>
    <name evidence="1" type="ORF">BK674_17740</name>
</gene>
<sequence length="79" mass="8936">MELPTELNLTTLFEQLGLPADEASINDFVEAHPLDPDIKLIDAGFWTPQQAQLLKEWLRADGEEAVIVDELNVRLHRGK</sequence>
<dbReference type="Proteomes" id="UP000284207">
    <property type="component" value="Unassembled WGS sequence"/>
</dbReference>
<dbReference type="EMBL" id="MOCA01000006">
    <property type="protein sequence ID" value="RON99284.1"/>
    <property type="molecule type" value="Genomic_DNA"/>
</dbReference>
<protein>
    <recommendedName>
        <fullName evidence="3">DUF2789 domain-containing protein</fullName>
    </recommendedName>
</protein>
<proteinExistence type="predicted"/>
<comment type="caution">
    <text evidence="1">The sequence shown here is derived from an EMBL/GenBank/DDBJ whole genome shotgun (WGS) entry which is preliminary data.</text>
</comment>
<name>A0A423NLY9_9PSED</name>
<dbReference type="Gene3D" id="1.10.10.1130">
    <property type="entry name" value="Uncharacterised protein PF10982, DUF2789"/>
    <property type="match status" value="1"/>
</dbReference>
<accession>A0A423NLY9</accession>
<evidence type="ECO:0008006" key="3">
    <source>
        <dbReference type="Google" id="ProtNLM"/>
    </source>
</evidence>
<dbReference type="InterPro" id="IPR021250">
    <property type="entry name" value="DUF2789"/>
</dbReference>
<dbReference type="Pfam" id="PF10982">
    <property type="entry name" value="DUF2789"/>
    <property type="match status" value="1"/>
</dbReference>
<dbReference type="InterPro" id="IPR038086">
    <property type="entry name" value="DUF2789_sf"/>
</dbReference>
<dbReference type="AlphaFoldDB" id="A0A423NLY9"/>
<dbReference type="RefSeq" id="WP_065616143.1">
    <property type="nucleotide sequence ID" value="NZ_CP099609.1"/>
</dbReference>
<reference evidence="1 2" key="1">
    <citation type="submission" date="2016-10" db="EMBL/GenBank/DDBJ databases">
        <title>Comparative genome analysis of multiple Pseudomonas spp. focuses on biocontrol and plant growth promoting traits.</title>
        <authorList>
            <person name="Tao X.-Y."/>
            <person name="Taylor C.G."/>
        </authorList>
    </citation>
    <scope>NUCLEOTIDE SEQUENCE [LARGE SCALE GENOMIC DNA]</scope>
    <source>
        <strain evidence="1 2">36B3</strain>
    </source>
</reference>
<organism evidence="1 2">
    <name type="scientific">Pseudomonas moraviensis</name>
    <dbReference type="NCBI Taxonomy" id="321662"/>
    <lineage>
        <taxon>Bacteria</taxon>
        <taxon>Pseudomonadati</taxon>
        <taxon>Pseudomonadota</taxon>
        <taxon>Gammaproteobacteria</taxon>
        <taxon>Pseudomonadales</taxon>
        <taxon>Pseudomonadaceae</taxon>
        <taxon>Pseudomonas</taxon>
    </lineage>
</organism>
<evidence type="ECO:0000313" key="2">
    <source>
        <dbReference type="Proteomes" id="UP000284207"/>
    </source>
</evidence>